<name>A0ACB9CU48_CICIN</name>
<evidence type="ECO:0000313" key="2">
    <source>
        <dbReference type="Proteomes" id="UP001055811"/>
    </source>
</evidence>
<reference evidence="2" key="1">
    <citation type="journal article" date="2022" name="Mol. Ecol. Resour.">
        <title>The genomes of chicory, endive, great burdock and yacon provide insights into Asteraceae palaeo-polyploidization history and plant inulin production.</title>
        <authorList>
            <person name="Fan W."/>
            <person name="Wang S."/>
            <person name="Wang H."/>
            <person name="Wang A."/>
            <person name="Jiang F."/>
            <person name="Liu H."/>
            <person name="Zhao H."/>
            <person name="Xu D."/>
            <person name="Zhang Y."/>
        </authorList>
    </citation>
    <scope>NUCLEOTIDE SEQUENCE [LARGE SCALE GENOMIC DNA]</scope>
    <source>
        <strain evidence="2">cv. Punajuju</strain>
    </source>
</reference>
<organism evidence="1 2">
    <name type="scientific">Cichorium intybus</name>
    <name type="common">Chicory</name>
    <dbReference type="NCBI Taxonomy" id="13427"/>
    <lineage>
        <taxon>Eukaryota</taxon>
        <taxon>Viridiplantae</taxon>
        <taxon>Streptophyta</taxon>
        <taxon>Embryophyta</taxon>
        <taxon>Tracheophyta</taxon>
        <taxon>Spermatophyta</taxon>
        <taxon>Magnoliopsida</taxon>
        <taxon>eudicotyledons</taxon>
        <taxon>Gunneridae</taxon>
        <taxon>Pentapetalae</taxon>
        <taxon>asterids</taxon>
        <taxon>campanulids</taxon>
        <taxon>Asterales</taxon>
        <taxon>Asteraceae</taxon>
        <taxon>Cichorioideae</taxon>
        <taxon>Cichorieae</taxon>
        <taxon>Cichoriinae</taxon>
        <taxon>Cichorium</taxon>
    </lineage>
</organism>
<proteinExistence type="predicted"/>
<sequence length="349" mass="38957">MMKGNINGTRRRRRPDLILPLPRRPDPALPLPQIAVPTPLPPSSAAMSEEYQHLDLSDFDRINRIGNGTSQSAVYKVLHRPTATHYALKVIYGNHDDDVRRQILHQINILNGIDNLNIVKCHDVLDLNGEIQVLFEYMDRGSLHGTHLSSESSLADITRQILSGLDYLHRHKIAHRHIKPSKLLINSQNHVKISISGVTRISEMTTHPCNYSVGKIAYMSPERINTDLNHGQEDGYAGDIWSLGVSILELYTGVLPFEVGRPGDWGSLMSAICMAPPPQAPGTASPEFQAFMACCLQKDPVRRLTAAQLLRHPFVTGTRLDHALPTKFEHEMLPPPPTSFTVAHIPIYN</sequence>
<dbReference type="Proteomes" id="UP001055811">
    <property type="component" value="Linkage Group LG05"/>
</dbReference>
<dbReference type="EMBL" id="CM042013">
    <property type="protein sequence ID" value="KAI3737805.1"/>
    <property type="molecule type" value="Genomic_DNA"/>
</dbReference>
<keyword evidence="2" id="KW-1185">Reference proteome</keyword>
<comment type="caution">
    <text evidence="1">The sequence shown here is derived from an EMBL/GenBank/DDBJ whole genome shotgun (WGS) entry which is preliminary data.</text>
</comment>
<reference evidence="1 2" key="2">
    <citation type="journal article" date="2022" name="Mol. Ecol. Resour.">
        <title>The genomes of chicory, endive, great burdock and yacon provide insights into Asteraceae paleo-polyploidization history and plant inulin production.</title>
        <authorList>
            <person name="Fan W."/>
            <person name="Wang S."/>
            <person name="Wang H."/>
            <person name="Wang A."/>
            <person name="Jiang F."/>
            <person name="Liu H."/>
            <person name="Zhao H."/>
            <person name="Xu D."/>
            <person name="Zhang Y."/>
        </authorList>
    </citation>
    <scope>NUCLEOTIDE SEQUENCE [LARGE SCALE GENOMIC DNA]</scope>
    <source>
        <strain evidence="2">cv. Punajuju</strain>
        <tissue evidence="1">Leaves</tissue>
    </source>
</reference>
<evidence type="ECO:0000313" key="1">
    <source>
        <dbReference type="EMBL" id="KAI3737805.1"/>
    </source>
</evidence>
<protein>
    <submittedName>
        <fullName evidence="1">Uncharacterized protein</fullName>
    </submittedName>
</protein>
<accession>A0ACB9CU48</accession>
<gene>
    <name evidence="1" type="ORF">L2E82_27818</name>
</gene>